<evidence type="ECO:0000313" key="2">
    <source>
        <dbReference type="Proteomes" id="UP000011566"/>
    </source>
</evidence>
<protein>
    <submittedName>
        <fullName evidence="1">Phage PhiH1 repressor protein</fullName>
    </submittedName>
</protein>
<dbReference type="OrthoDB" id="285635at2157"/>
<keyword evidence="2" id="KW-1185">Reference proteome</keyword>
<evidence type="ECO:0000313" key="1">
    <source>
        <dbReference type="EMBL" id="EMA38488.1"/>
    </source>
</evidence>
<dbReference type="Gene3D" id="1.10.10.10">
    <property type="entry name" value="Winged helix-like DNA-binding domain superfamily/Winged helix DNA-binding domain"/>
    <property type="match status" value="1"/>
</dbReference>
<dbReference type="EMBL" id="AOMB01000030">
    <property type="protein sequence ID" value="EMA38488.1"/>
    <property type="molecule type" value="Genomic_DNA"/>
</dbReference>
<reference evidence="1 2" key="1">
    <citation type="journal article" date="2014" name="PLoS Genet.">
        <title>Phylogenetically driven sequencing of extremely halophilic archaea reveals strategies for static and dynamic osmo-response.</title>
        <authorList>
            <person name="Becker E.A."/>
            <person name="Seitzer P.M."/>
            <person name="Tritt A."/>
            <person name="Larsen D."/>
            <person name="Krusor M."/>
            <person name="Yao A.I."/>
            <person name="Wu D."/>
            <person name="Madern D."/>
            <person name="Eisen J.A."/>
            <person name="Darling A.E."/>
            <person name="Facciotti M.T."/>
        </authorList>
    </citation>
    <scope>NUCLEOTIDE SEQUENCE [LARGE SCALE GENOMIC DNA]</scope>
    <source>
        <strain evidence="1 2">100A6</strain>
    </source>
</reference>
<dbReference type="RefSeq" id="WP_007693438.1">
    <property type="nucleotide sequence ID" value="NZ_AJRK01000428.1"/>
</dbReference>
<dbReference type="PATRIC" id="fig|1132509.6.peg.2269"/>
<organism evidence="1 2">
    <name type="scientific">Halococcus hamelinensis 100A6</name>
    <dbReference type="NCBI Taxonomy" id="1132509"/>
    <lineage>
        <taxon>Archaea</taxon>
        <taxon>Methanobacteriati</taxon>
        <taxon>Methanobacteriota</taxon>
        <taxon>Stenosarchaea group</taxon>
        <taxon>Halobacteria</taxon>
        <taxon>Halobacteriales</taxon>
        <taxon>Halococcaceae</taxon>
        <taxon>Halococcus</taxon>
    </lineage>
</organism>
<sequence length="103" mass="11580">MNGNAGDLEPPSYLEGVHREVDWMQPSDNYILEWLSHAGKQTPHTIGLNIAYSYETASHRCPILANHGLLNRIEGERGVYELSDLGRQYLAGELSPEDLQDDE</sequence>
<accession>M0LZA4</accession>
<dbReference type="AlphaFoldDB" id="M0LZA4"/>
<dbReference type="InterPro" id="IPR036390">
    <property type="entry name" value="WH_DNA-bd_sf"/>
</dbReference>
<comment type="caution">
    <text evidence="1">The sequence shown here is derived from an EMBL/GenBank/DDBJ whole genome shotgun (WGS) entry which is preliminary data.</text>
</comment>
<dbReference type="SUPFAM" id="SSF46785">
    <property type="entry name" value="Winged helix' DNA-binding domain"/>
    <property type="match status" value="1"/>
</dbReference>
<dbReference type="InterPro" id="IPR036388">
    <property type="entry name" value="WH-like_DNA-bd_sf"/>
</dbReference>
<name>M0LZA4_9EURY</name>
<dbReference type="eggNOG" id="arCOG03924">
    <property type="taxonomic scope" value="Archaea"/>
</dbReference>
<dbReference type="Proteomes" id="UP000011566">
    <property type="component" value="Unassembled WGS sequence"/>
</dbReference>
<gene>
    <name evidence="1" type="ORF">C447_10047</name>
</gene>
<proteinExistence type="predicted"/>